<dbReference type="Proteomes" id="UP000756921">
    <property type="component" value="Unassembled WGS sequence"/>
</dbReference>
<feature type="region of interest" description="Disordered" evidence="1">
    <location>
        <begin position="237"/>
        <end position="283"/>
    </location>
</feature>
<dbReference type="AlphaFoldDB" id="A0A9P6GM24"/>
<gene>
    <name evidence="2" type="ORF">PMIN01_05480</name>
</gene>
<evidence type="ECO:0000313" key="2">
    <source>
        <dbReference type="EMBL" id="KAF9737701.1"/>
    </source>
</evidence>
<dbReference type="EMBL" id="WJXW01000004">
    <property type="protein sequence ID" value="KAF9737701.1"/>
    <property type="molecule type" value="Genomic_DNA"/>
</dbReference>
<keyword evidence="3" id="KW-1185">Reference proteome</keyword>
<proteinExistence type="predicted"/>
<name>A0A9P6GM24_9PLEO</name>
<protein>
    <submittedName>
        <fullName evidence="2">Uncharacterized protein</fullName>
    </submittedName>
</protein>
<reference evidence="2" key="1">
    <citation type="journal article" date="2020" name="Mol. Plant Microbe Interact.">
        <title>Genome Sequence of the Biocontrol Agent Coniothyrium minitans strain Conio (IMI 134523).</title>
        <authorList>
            <person name="Patel D."/>
            <person name="Shittu T.A."/>
            <person name="Baroncelli R."/>
            <person name="Muthumeenakshi S."/>
            <person name="Osborne T.H."/>
            <person name="Janganan T.K."/>
            <person name="Sreenivasaprasad S."/>
        </authorList>
    </citation>
    <scope>NUCLEOTIDE SEQUENCE</scope>
    <source>
        <strain evidence="2">Conio</strain>
    </source>
</reference>
<feature type="compositionally biased region" description="Basic and acidic residues" evidence="1">
    <location>
        <begin position="251"/>
        <end position="263"/>
    </location>
</feature>
<comment type="caution">
    <text evidence="2">The sequence shown here is derived from an EMBL/GenBank/DDBJ whole genome shotgun (WGS) entry which is preliminary data.</text>
</comment>
<evidence type="ECO:0000256" key="1">
    <source>
        <dbReference type="SAM" id="MobiDB-lite"/>
    </source>
</evidence>
<organism evidence="2 3">
    <name type="scientific">Paraphaeosphaeria minitans</name>
    <dbReference type="NCBI Taxonomy" id="565426"/>
    <lineage>
        <taxon>Eukaryota</taxon>
        <taxon>Fungi</taxon>
        <taxon>Dikarya</taxon>
        <taxon>Ascomycota</taxon>
        <taxon>Pezizomycotina</taxon>
        <taxon>Dothideomycetes</taxon>
        <taxon>Pleosporomycetidae</taxon>
        <taxon>Pleosporales</taxon>
        <taxon>Massarineae</taxon>
        <taxon>Didymosphaeriaceae</taxon>
        <taxon>Paraphaeosphaeria</taxon>
    </lineage>
</organism>
<accession>A0A9P6GM24</accession>
<evidence type="ECO:0000313" key="3">
    <source>
        <dbReference type="Proteomes" id="UP000756921"/>
    </source>
</evidence>
<sequence length="283" mass="31315">MPNIGPPDSVNENEQIKRRLAITFQSLLNKYQSATRDPMPLHHMSNNLYNRRLIDATHVHEEEGDGSVDATIYLHRSDQSAHEITIPGSFGADGTRRQVVEKLQEIINLISTTGPVPLLSSSGEPFVVENPPSIMNSESALVTHRVDSQPPLGPQSDCYRYFLREELVDFPFLSDEERAETSIRAIFFASFRGKGPDGNDNGEQAWEWLKRDISGAMAPGSRYWLFIEPAPPLFPDPGGVNGNNANGNGIEGHEDGTNDHESGYEGDSSDDNPNRVNGFNIID</sequence>